<reference evidence="3 4" key="1">
    <citation type="journal article" date="2019" name="Int. J. Syst. Evol. Microbiol.">
        <title>The Global Catalogue of Microorganisms (GCM) 10K type strain sequencing project: providing services to taxonomists for standard genome sequencing and annotation.</title>
        <authorList>
            <consortium name="The Broad Institute Genomics Platform"/>
            <consortium name="The Broad Institute Genome Sequencing Center for Infectious Disease"/>
            <person name="Wu L."/>
            <person name="Ma J."/>
        </authorList>
    </citation>
    <scope>NUCLEOTIDE SEQUENCE [LARGE SCALE GENOMIC DNA]</scope>
    <source>
        <strain evidence="3 4">JCM 11444</strain>
    </source>
</reference>
<dbReference type="InterPro" id="IPR025326">
    <property type="entry name" value="DUF4232"/>
</dbReference>
<feature type="compositionally biased region" description="Low complexity" evidence="1">
    <location>
        <begin position="57"/>
        <end position="76"/>
    </location>
</feature>
<evidence type="ECO:0000313" key="4">
    <source>
        <dbReference type="Proteomes" id="UP001500418"/>
    </source>
</evidence>
<accession>A0ABN1Q4B7</accession>
<feature type="compositionally biased region" description="Polar residues" evidence="1">
    <location>
        <begin position="193"/>
        <end position="213"/>
    </location>
</feature>
<dbReference type="Proteomes" id="UP001500418">
    <property type="component" value="Unassembled WGS sequence"/>
</dbReference>
<feature type="domain" description="DUF4232" evidence="2">
    <location>
        <begin position="110"/>
        <end position="232"/>
    </location>
</feature>
<dbReference type="EMBL" id="BAAAID010000032">
    <property type="protein sequence ID" value="GAA0937555.1"/>
    <property type="molecule type" value="Genomic_DNA"/>
</dbReference>
<feature type="region of interest" description="Disordered" evidence="1">
    <location>
        <begin position="57"/>
        <end position="106"/>
    </location>
</feature>
<evidence type="ECO:0000313" key="3">
    <source>
        <dbReference type="EMBL" id="GAA0937555.1"/>
    </source>
</evidence>
<feature type="region of interest" description="Disordered" evidence="1">
    <location>
        <begin position="1"/>
        <end position="31"/>
    </location>
</feature>
<evidence type="ECO:0000256" key="1">
    <source>
        <dbReference type="SAM" id="MobiDB-lite"/>
    </source>
</evidence>
<protein>
    <recommendedName>
        <fullName evidence="2">DUF4232 domain-containing protein</fullName>
    </recommendedName>
</protein>
<name>A0ABN1Q4B7_9ACTN</name>
<feature type="region of interest" description="Disordered" evidence="1">
    <location>
        <begin position="145"/>
        <end position="218"/>
    </location>
</feature>
<keyword evidence="4" id="KW-1185">Reference proteome</keyword>
<proteinExistence type="predicted"/>
<evidence type="ECO:0000259" key="2">
    <source>
        <dbReference type="Pfam" id="PF14016"/>
    </source>
</evidence>
<organism evidence="3 4">
    <name type="scientific">Streptomyces rhizosphaericus</name>
    <dbReference type="NCBI Taxonomy" id="114699"/>
    <lineage>
        <taxon>Bacteria</taxon>
        <taxon>Bacillati</taxon>
        <taxon>Actinomycetota</taxon>
        <taxon>Actinomycetes</taxon>
        <taxon>Kitasatosporales</taxon>
        <taxon>Streptomycetaceae</taxon>
        <taxon>Streptomyces</taxon>
        <taxon>Streptomyces violaceusniger group</taxon>
    </lineage>
</organism>
<dbReference type="Gene3D" id="2.60.40.10">
    <property type="entry name" value="Immunoglobulins"/>
    <property type="match status" value="1"/>
</dbReference>
<comment type="caution">
    <text evidence="3">The sequence shown here is derived from an EMBL/GenBank/DDBJ whole genome shotgun (WGS) entry which is preliminary data.</text>
</comment>
<feature type="compositionally biased region" description="Basic and acidic residues" evidence="1">
    <location>
        <begin position="160"/>
        <end position="178"/>
    </location>
</feature>
<gene>
    <name evidence="3" type="ORF">GCM10009575_049510</name>
</gene>
<sequence length="236" mass="23149">MPTDSLVVMAPGDGAEAHDNRGPMSRRTTTLRHARKAAAAAVVAVAAFGLTACQDNADASGSSSSSAASDSSDSGSSGSGSSDGGSSGSAGGNQGNGGAGGGGGAGADTCKTRQLGFRSSHGMGEGTLIVDLKNNGSAPCTLQGFPGVDLKSKNGSISAERSDLKAPKTKVKPGEETRFTLSYPPNDSGGSGETFTTLVVTPPNETHSHSLPVSINVPVTDGSADAIKVDPVGTGK</sequence>
<dbReference type="Pfam" id="PF14016">
    <property type="entry name" value="DUF4232"/>
    <property type="match status" value="1"/>
</dbReference>
<dbReference type="InterPro" id="IPR013783">
    <property type="entry name" value="Ig-like_fold"/>
</dbReference>
<feature type="compositionally biased region" description="Gly residues" evidence="1">
    <location>
        <begin position="77"/>
        <end position="106"/>
    </location>
</feature>